<evidence type="ECO:0000313" key="5">
    <source>
        <dbReference type="Proteomes" id="UP000593567"/>
    </source>
</evidence>
<reference evidence="4" key="1">
    <citation type="submission" date="2020-06" db="EMBL/GenBank/DDBJ databases">
        <title>Draft genome of Bugula neritina, a colonial animal packing powerful symbionts and potential medicines.</title>
        <authorList>
            <person name="Rayko M."/>
        </authorList>
    </citation>
    <scope>NUCLEOTIDE SEQUENCE [LARGE SCALE GENOMIC DNA]</scope>
    <source>
        <strain evidence="4">Kwan_BN1</strain>
    </source>
</reference>
<evidence type="ECO:0000313" key="4">
    <source>
        <dbReference type="EMBL" id="KAF6018382.1"/>
    </source>
</evidence>
<keyword evidence="1" id="KW-0863">Zinc-finger</keyword>
<dbReference type="SMART" id="SM00355">
    <property type="entry name" value="ZnF_C2H2"/>
    <property type="match status" value="4"/>
</dbReference>
<keyword evidence="5" id="KW-1185">Reference proteome</keyword>
<dbReference type="GO" id="GO:0005634">
    <property type="term" value="C:nucleus"/>
    <property type="evidence" value="ECO:0007669"/>
    <property type="project" value="TreeGrafter"/>
</dbReference>
<dbReference type="Gene3D" id="3.30.160.60">
    <property type="entry name" value="Classic Zinc Finger"/>
    <property type="match status" value="2"/>
</dbReference>
<protein>
    <submittedName>
        <fullName evidence="4">RREB1</fullName>
    </submittedName>
</protein>
<feature type="domain" description="C2H2-type" evidence="3">
    <location>
        <begin position="165"/>
        <end position="188"/>
    </location>
</feature>
<dbReference type="InterPro" id="IPR052795">
    <property type="entry name" value="RREB1"/>
</dbReference>
<name>A0A7J7IWT6_BUGNE</name>
<dbReference type="AlphaFoldDB" id="A0A7J7IWT6"/>
<evidence type="ECO:0000256" key="2">
    <source>
        <dbReference type="SAM" id="MobiDB-lite"/>
    </source>
</evidence>
<comment type="caution">
    <text evidence="4">The sequence shown here is derived from an EMBL/GenBank/DDBJ whole genome shotgun (WGS) entry which is preliminary data.</text>
</comment>
<feature type="domain" description="C2H2-type" evidence="3">
    <location>
        <begin position="93"/>
        <end position="121"/>
    </location>
</feature>
<dbReference type="Pfam" id="PF00096">
    <property type="entry name" value="zf-C2H2"/>
    <property type="match status" value="1"/>
</dbReference>
<dbReference type="OrthoDB" id="3069995at2759"/>
<evidence type="ECO:0000259" key="3">
    <source>
        <dbReference type="PROSITE" id="PS50157"/>
    </source>
</evidence>
<organism evidence="4 5">
    <name type="scientific">Bugula neritina</name>
    <name type="common">Brown bryozoan</name>
    <name type="synonym">Sertularia neritina</name>
    <dbReference type="NCBI Taxonomy" id="10212"/>
    <lineage>
        <taxon>Eukaryota</taxon>
        <taxon>Metazoa</taxon>
        <taxon>Spiralia</taxon>
        <taxon>Lophotrochozoa</taxon>
        <taxon>Bryozoa</taxon>
        <taxon>Gymnolaemata</taxon>
        <taxon>Cheilostomatida</taxon>
        <taxon>Flustrina</taxon>
        <taxon>Buguloidea</taxon>
        <taxon>Bugulidae</taxon>
        <taxon>Bugula</taxon>
    </lineage>
</organism>
<dbReference type="PROSITE" id="PS00028">
    <property type="entry name" value="ZINC_FINGER_C2H2_1"/>
    <property type="match status" value="3"/>
</dbReference>
<accession>A0A7J7IWT6</accession>
<dbReference type="PANTHER" id="PTHR46451:SF1">
    <property type="entry name" value="RAS-RESPONSIVE ELEMENT-BINDING PROTEIN 1"/>
    <property type="match status" value="1"/>
</dbReference>
<dbReference type="EMBL" id="VXIV02003314">
    <property type="protein sequence ID" value="KAF6018382.1"/>
    <property type="molecule type" value="Genomic_DNA"/>
</dbReference>
<keyword evidence="1" id="KW-0862">Zinc</keyword>
<feature type="compositionally biased region" description="Acidic residues" evidence="2">
    <location>
        <begin position="285"/>
        <end position="297"/>
    </location>
</feature>
<dbReference type="PANTHER" id="PTHR46451">
    <property type="entry name" value="RAS-RESPONSIVE ELEMENT-BINDING PROTEIN 1"/>
    <property type="match status" value="1"/>
</dbReference>
<evidence type="ECO:0000256" key="1">
    <source>
        <dbReference type="PROSITE-ProRule" id="PRU00042"/>
    </source>
</evidence>
<dbReference type="GO" id="GO:0008270">
    <property type="term" value="F:zinc ion binding"/>
    <property type="evidence" value="ECO:0007669"/>
    <property type="project" value="UniProtKB-KW"/>
</dbReference>
<gene>
    <name evidence="4" type="ORF">EB796_023318</name>
</gene>
<sequence length="297" mass="34205">MMTMQRALTWIPTLILGQGNITPVLQSNLNSPSDSPVDGRQLKRIHKRSNEVLISSINPLGRTKVLSCPVCHKVFLSFHGHDLHLEKHKGAAIKCWHCNLRFCSNKSLVQHQRLRHNKRRQAEEMAGRGFHNLVFIDFSCDKFPAISQRYCEKNSVQAACHIHDYSCSQCSKSFPSPMSLELHVSSFHYFPSKHICLHCNHDYKTKAQLEKHKNRYADSLTKKIYLTDSKRRFLRALGLMPLCAASTHDACFRTKQSPKVNADYYHKLREIDTVTRLSYDVHEEPEQDDDESDSTNS</sequence>
<dbReference type="Proteomes" id="UP000593567">
    <property type="component" value="Unassembled WGS sequence"/>
</dbReference>
<dbReference type="InterPro" id="IPR013087">
    <property type="entry name" value="Znf_C2H2_type"/>
</dbReference>
<dbReference type="PROSITE" id="PS50157">
    <property type="entry name" value="ZINC_FINGER_C2H2_2"/>
    <property type="match status" value="2"/>
</dbReference>
<keyword evidence="1" id="KW-0479">Metal-binding</keyword>
<dbReference type="GO" id="GO:0000978">
    <property type="term" value="F:RNA polymerase II cis-regulatory region sequence-specific DNA binding"/>
    <property type="evidence" value="ECO:0007669"/>
    <property type="project" value="TreeGrafter"/>
</dbReference>
<dbReference type="GO" id="GO:0001228">
    <property type="term" value="F:DNA-binding transcription activator activity, RNA polymerase II-specific"/>
    <property type="evidence" value="ECO:0007669"/>
    <property type="project" value="TreeGrafter"/>
</dbReference>
<proteinExistence type="predicted"/>
<feature type="region of interest" description="Disordered" evidence="2">
    <location>
        <begin position="278"/>
        <end position="297"/>
    </location>
</feature>